<comment type="caution">
    <text evidence="2">The sequence shown here is derived from an EMBL/GenBank/DDBJ whole genome shotgun (WGS) entry which is preliminary data.</text>
</comment>
<gene>
    <name evidence="2" type="ORF">GCM10016234_15020</name>
</gene>
<keyword evidence="1" id="KW-0732">Signal</keyword>
<accession>A0A8J3DPF7</accession>
<evidence type="ECO:0000256" key="1">
    <source>
        <dbReference type="SAM" id="SignalP"/>
    </source>
</evidence>
<reference evidence="2" key="1">
    <citation type="journal article" date="2014" name="Int. J. Syst. Evol. Microbiol.">
        <title>Complete genome sequence of Corynebacterium casei LMG S-19264T (=DSM 44701T), isolated from a smear-ripened cheese.</title>
        <authorList>
            <consortium name="US DOE Joint Genome Institute (JGI-PGF)"/>
            <person name="Walter F."/>
            <person name="Albersmeier A."/>
            <person name="Kalinowski J."/>
            <person name="Ruckert C."/>
        </authorList>
    </citation>
    <scope>NUCLEOTIDE SEQUENCE</scope>
    <source>
        <strain evidence="2">KCTC 42249</strain>
    </source>
</reference>
<proteinExistence type="predicted"/>
<dbReference type="Proteomes" id="UP000630142">
    <property type="component" value="Unassembled WGS sequence"/>
</dbReference>
<dbReference type="PIRSF" id="PIRSF010521">
    <property type="entry name" value="DUF922_bac"/>
    <property type="match status" value="1"/>
</dbReference>
<protein>
    <submittedName>
        <fullName evidence="2">Peptidase</fullName>
    </submittedName>
</protein>
<sequence>MSLPLGLAAAIFAALSLPAAAQVKATERVKTYAVSGSTGPELYESIGANGPRIGGMGVVGTIAHTNFDLKWRRNYQREGNGCRLVSAVPFLTITYTVPEATGALSAGTTKLWKTFSAGILAHEKVHGQQIRTMADRIYKETVGFFQPDDPECRTIREAIQPMLAAASNDQRHEASEFDRVEMSDGGNVHQLILNLVNGGR</sequence>
<dbReference type="RefSeq" id="WP_308430514.1">
    <property type="nucleotide sequence ID" value="NZ_BMZQ01000001.1"/>
</dbReference>
<feature type="signal peptide" evidence="1">
    <location>
        <begin position="1"/>
        <end position="21"/>
    </location>
</feature>
<evidence type="ECO:0000313" key="2">
    <source>
        <dbReference type="EMBL" id="GHD11634.1"/>
    </source>
</evidence>
<feature type="chain" id="PRO_5035252012" evidence="1">
    <location>
        <begin position="22"/>
        <end position="200"/>
    </location>
</feature>
<keyword evidence="3" id="KW-1185">Reference proteome</keyword>
<evidence type="ECO:0000313" key="3">
    <source>
        <dbReference type="Proteomes" id="UP000630142"/>
    </source>
</evidence>
<organism evidence="2 3">
    <name type="scientific">Tianweitania populi</name>
    <dbReference type="NCBI Taxonomy" id="1607949"/>
    <lineage>
        <taxon>Bacteria</taxon>
        <taxon>Pseudomonadati</taxon>
        <taxon>Pseudomonadota</taxon>
        <taxon>Alphaproteobacteria</taxon>
        <taxon>Hyphomicrobiales</taxon>
        <taxon>Phyllobacteriaceae</taxon>
        <taxon>Tianweitania</taxon>
    </lineage>
</organism>
<name>A0A8J3DPF7_9HYPH</name>
<dbReference type="InterPro" id="IPR010321">
    <property type="entry name" value="DUF922"/>
</dbReference>
<reference evidence="2" key="2">
    <citation type="submission" date="2020-09" db="EMBL/GenBank/DDBJ databases">
        <authorList>
            <person name="Sun Q."/>
            <person name="Kim S."/>
        </authorList>
    </citation>
    <scope>NUCLEOTIDE SEQUENCE</scope>
    <source>
        <strain evidence="2">KCTC 42249</strain>
    </source>
</reference>
<dbReference type="EMBL" id="BMZQ01000001">
    <property type="protein sequence ID" value="GHD11634.1"/>
    <property type="molecule type" value="Genomic_DNA"/>
</dbReference>
<dbReference type="AlphaFoldDB" id="A0A8J3DPF7"/>
<dbReference type="Pfam" id="PF06037">
    <property type="entry name" value="DUF922"/>
    <property type="match status" value="1"/>
</dbReference>